<dbReference type="GO" id="GO:0050145">
    <property type="term" value="F:nucleoside monophosphate kinase activity"/>
    <property type="evidence" value="ECO:0007669"/>
    <property type="project" value="UniProtKB-ARBA"/>
</dbReference>
<dbReference type="HAMAP" id="MF_00235">
    <property type="entry name" value="Adenylate_kinase_Adk"/>
    <property type="match status" value="1"/>
</dbReference>
<dbReference type="Pfam" id="PF00406">
    <property type="entry name" value="ADK"/>
    <property type="match status" value="1"/>
</dbReference>
<keyword evidence="7 11" id="KW-0067">ATP-binding</keyword>
<feature type="binding site" evidence="11">
    <location>
        <begin position="100"/>
        <end position="103"/>
    </location>
    <ligand>
        <name>a ribonucleoside 5'-phosphate</name>
        <dbReference type="ChEBI" id="CHEBI:58043"/>
    </ligand>
</feature>
<comment type="catalytic activity">
    <reaction evidence="11">
        <text>CMP + ATP = CDP + ADP</text>
        <dbReference type="Rhea" id="RHEA:11600"/>
        <dbReference type="ChEBI" id="CHEBI:30616"/>
        <dbReference type="ChEBI" id="CHEBI:58069"/>
        <dbReference type="ChEBI" id="CHEBI:60377"/>
        <dbReference type="ChEBI" id="CHEBI:456216"/>
        <dbReference type="EC" id="2.7.4.14"/>
    </reaction>
</comment>
<feature type="binding site" evidence="11">
    <location>
        <position position="141"/>
    </location>
    <ligand>
        <name>ATP</name>
        <dbReference type="ChEBI" id="CHEBI:30616"/>
    </ligand>
</feature>
<name>A0A7J7K2I1_BUGNE</name>
<feature type="binding site" evidence="11">
    <location>
        <position position="147"/>
    </location>
    <ligand>
        <name>a ribonucleoside 5'-phosphate</name>
        <dbReference type="ChEBI" id="CHEBI:58043"/>
    </ligand>
</feature>
<dbReference type="GO" id="GO:0006221">
    <property type="term" value="P:pyrimidine nucleotide biosynthetic process"/>
    <property type="evidence" value="ECO:0007669"/>
    <property type="project" value="UniProtKB-UniRule"/>
</dbReference>
<evidence type="ECO:0000256" key="10">
    <source>
        <dbReference type="ARBA" id="ARBA00048116"/>
    </source>
</evidence>
<organism evidence="12 13">
    <name type="scientific">Bugula neritina</name>
    <name type="common">Brown bryozoan</name>
    <name type="synonym">Sertularia neritina</name>
    <dbReference type="NCBI Taxonomy" id="10212"/>
    <lineage>
        <taxon>Eukaryota</taxon>
        <taxon>Metazoa</taxon>
        <taxon>Spiralia</taxon>
        <taxon>Lophotrochozoa</taxon>
        <taxon>Bryozoa</taxon>
        <taxon>Gymnolaemata</taxon>
        <taxon>Cheilostomatida</taxon>
        <taxon>Flustrina</taxon>
        <taxon>Buguloidea</taxon>
        <taxon>Bugulidae</taxon>
        <taxon>Bugula</taxon>
    </lineage>
</organism>
<comment type="catalytic activity">
    <reaction evidence="11">
        <text>dCMP + ATP = dCDP + ADP</text>
        <dbReference type="Rhea" id="RHEA:25094"/>
        <dbReference type="ChEBI" id="CHEBI:30616"/>
        <dbReference type="ChEBI" id="CHEBI:57566"/>
        <dbReference type="ChEBI" id="CHEBI:58593"/>
        <dbReference type="ChEBI" id="CHEBI:456216"/>
        <dbReference type="EC" id="2.7.4.14"/>
    </reaction>
</comment>
<comment type="function">
    <text evidence="11">Catalyzes the phosphorylation of pyrimidine nucleoside monophosphates at the expense of ATP. Plays an important role in de novo pyrimidine nucleotide biosynthesis. Has preference for UMP and CMP as phosphate acceptors.</text>
</comment>
<feature type="binding site" evidence="11">
    <location>
        <begin position="26"/>
        <end position="31"/>
    </location>
    <ligand>
        <name>ATP</name>
        <dbReference type="ChEBI" id="CHEBI:30616"/>
    </ligand>
</feature>
<evidence type="ECO:0000256" key="4">
    <source>
        <dbReference type="ARBA" id="ARBA00022679"/>
    </source>
</evidence>
<feature type="binding site" evidence="11">
    <location>
        <position position="107"/>
    </location>
    <ligand>
        <name>CMP</name>
        <dbReference type="ChEBI" id="CHEBI:60377"/>
    </ligand>
</feature>
<comment type="similarity">
    <text evidence="11">Belongs to the adenylate kinase family. UMP-CMP kinase subfamily.</text>
</comment>
<evidence type="ECO:0000256" key="11">
    <source>
        <dbReference type="HAMAP-Rule" id="MF_03172"/>
    </source>
</evidence>
<dbReference type="EMBL" id="VXIV02001533">
    <property type="protein sequence ID" value="KAF6032134.1"/>
    <property type="molecule type" value="Genomic_DNA"/>
</dbReference>
<evidence type="ECO:0000256" key="5">
    <source>
        <dbReference type="ARBA" id="ARBA00022741"/>
    </source>
</evidence>
<protein>
    <recommendedName>
        <fullName evidence="11">UMP-CMP kinase</fullName>
        <ecNumber evidence="11">2.7.4.14</ecNumber>
    </recommendedName>
    <alternativeName>
        <fullName evidence="11">Deoxycytidylate kinase</fullName>
        <shortName evidence="11">CK</shortName>
        <shortName evidence="11">dCMP kinase</shortName>
    </alternativeName>
    <alternativeName>
        <fullName evidence="11">Uridine monophosphate/cytidine monophosphate kinase</fullName>
        <shortName evidence="11">UMP/CMP kinase</shortName>
        <shortName evidence="11">UMP/CMPK</shortName>
    </alternativeName>
</protein>
<feature type="binding site" evidence="11">
    <location>
        <position position="186"/>
    </location>
    <ligand>
        <name>ATP</name>
        <dbReference type="ChEBI" id="CHEBI:30616"/>
    </ligand>
</feature>
<dbReference type="InterPro" id="IPR006266">
    <property type="entry name" value="UMP_CMP_kinase"/>
</dbReference>
<dbReference type="PANTHER" id="PTHR23359">
    <property type="entry name" value="NUCLEOTIDE KINASE"/>
    <property type="match status" value="1"/>
</dbReference>
<dbReference type="GO" id="GO:0005737">
    <property type="term" value="C:cytoplasm"/>
    <property type="evidence" value="ECO:0007669"/>
    <property type="project" value="UniProtKB-SubCell"/>
</dbReference>
<dbReference type="PROSITE" id="PS00113">
    <property type="entry name" value="ADENYLATE_KINASE"/>
    <property type="match status" value="1"/>
</dbReference>
<evidence type="ECO:0000256" key="9">
    <source>
        <dbReference type="ARBA" id="ARBA00023242"/>
    </source>
</evidence>
<keyword evidence="9 11" id="KW-0539">Nucleus</keyword>
<comment type="function">
    <text evidence="1">Catalyzes the reversible transfer of the terminal phosphate group between ATP and AMP. Plays an important role in cellular energy homeostasis and in adenine nucleotide metabolism.</text>
</comment>
<comment type="caution">
    <text evidence="12">The sequence shown here is derived from an EMBL/GenBank/DDBJ whole genome shotgun (WGS) entry which is preliminary data.</text>
</comment>
<feature type="binding site" evidence="11">
    <location>
        <begin position="73"/>
        <end position="75"/>
    </location>
    <ligand>
        <name>a ribonucleoside 5'-phosphate</name>
        <dbReference type="ChEBI" id="CHEBI:58043"/>
    </ligand>
</feature>
<dbReference type="SUPFAM" id="SSF52540">
    <property type="entry name" value="P-loop containing nucleoside triphosphate hydrolases"/>
    <property type="match status" value="1"/>
</dbReference>
<dbReference type="GO" id="GO:0005524">
    <property type="term" value="F:ATP binding"/>
    <property type="evidence" value="ECO:0007669"/>
    <property type="project" value="UniProtKB-KW"/>
</dbReference>
<comment type="domain">
    <text evidence="11">Consists of three domains, a large central CORE domain and two small peripheral domains, NMPbind and LID, which undergo movements during catalysis. The LID domain closes over the site of phosphoryl transfer upon ATP binding. Assembling and dissambling the active center during each catalytic cycle provides an effective means to prevent ATP hydrolysis.</text>
</comment>
<comment type="subunit">
    <text evidence="2 11">Monomer.</text>
</comment>
<gene>
    <name evidence="12" type="ORF">EB796_009529</name>
</gene>
<keyword evidence="13" id="KW-1185">Reference proteome</keyword>
<comment type="catalytic activity">
    <reaction evidence="10 11">
        <text>UMP + ATP = UDP + ADP</text>
        <dbReference type="Rhea" id="RHEA:24400"/>
        <dbReference type="ChEBI" id="CHEBI:30616"/>
        <dbReference type="ChEBI" id="CHEBI:57865"/>
        <dbReference type="ChEBI" id="CHEBI:58223"/>
        <dbReference type="ChEBI" id="CHEBI:456216"/>
        <dbReference type="EC" id="2.7.4.14"/>
    </reaction>
</comment>
<comment type="cofactor">
    <cofactor evidence="11">
        <name>Mg(2+)</name>
        <dbReference type="ChEBI" id="CHEBI:18420"/>
    </cofactor>
    <text evidence="11">Binds 1 Mg(2+) ion per monomer.</text>
</comment>
<dbReference type="InterPro" id="IPR033690">
    <property type="entry name" value="Adenylat_kinase_CS"/>
</dbReference>
<evidence type="ECO:0000256" key="2">
    <source>
        <dbReference type="ARBA" id="ARBA00011245"/>
    </source>
</evidence>
<dbReference type="FunFam" id="3.40.50.300:FF:000315">
    <property type="entry name" value="Adenylate kinase 1"/>
    <property type="match status" value="1"/>
</dbReference>
<evidence type="ECO:0000313" key="12">
    <source>
        <dbReference type="EMBL" id="KAF6032134.1"/>
    </source>
</evidence>
<feature type="binding site" evidence="11">
    <location>
        <position position="52"/>
    </location>
    <ligand>
        <name>a ribonucleoside 5'-phosphate</name>
        <dbReference type="ChEBI" id="CHEBI:58043"/>
    </ligand>
</feature>
<evidence type="ECO:0000256" key="1">
    <source>
        <dbReference type="ARBA" id="ARBA00003053"/>
    </source>
</evidence>
<dbReference type="CDD" id="cd01428">
    <property type="entry name" value="ADK"/>
    <property type="match status" value="1"/>
</dbReference>
<evidence type="ECO:0000256" key="3">
    <source>
        <dbReference type="ARBA" id="ARBA00022490"/>
    </source>
</evidence>
<dbReference type="EC" id="2.7.4.14" evidence="11"/>
<dbReference type="Proteomes" id="UP000593567">
    <property type="component" value="Unassembled WGS sequence"/>
</dbReference>
<feature type="binding site" evidence="11">
    <location>
        <position position="158"/>
    </location>
    <ligand>
        <name>a ribonucleoside 5'-phosphate</name>
        <dbReference type="ChEBI" id="CHEBI:58043"/>
    </ligand>
</feature>
<keyword evidence="6 11" id="KW-0418">Kinase</keyword>
<dbReference type="Gene3D" id="3.40.50.300">
    <property type="entry name" value="P-loop containing nucleotide triphosphate hydrolases"/>
    <property type="match status" value="1"/>
</dbReference>
<comment type="subcellular location">
    <subcellularLocation>
        <location evidence="11">Cytoplasm</location>
    </subcellularLocation>
    <subcellularLocation>
        <location evidence="11">Nucleus</location>
    </subcellularLocation>
</comment>
<dbReference type="NCBIfam" id="TIGR01359">
    <property type="entry name" value="UMP_CMP_kin_fam"/>
    <property type="match status" value="1"/>
</dbReference>
<evidence type="ECO:0000256" key="7">
    <source>
        <dbReference type="ARBA" id="ARBA00022840"/>
    </source>
</evidence>
<dbReference type="OrthoDB" id="442176at2759"/>
<evidence type="ECO:0000313" key="13">
    <source>
        <dbReference type="Proteomes" id="UP000593567"/>
    </source>
</evidence>
<dbReference type="GO" id="GO:0006207">
    <property type="term" value="P:'de novo' pyrimidine nucleobase biosynthetic process"/>
    <property type="evidence" value="ECO:0007669"/>
    <property type="project" value="InterPro"/>
</dbReference>
<keyword evidence="3 11" id="KW-0963">Cytoplasm</keyword>
<evidence type="ECO:0000256" key="6">
    <source>
        <dbReference type="ARBA" id="ARBA00022777"/>
    </source>
</evidence>
<proteinExistence type="inferred from homology"/>
<comment type="caution">
    <text evidence="11">Lacks conserved residue(s) required for the propagation of feature annotation.</text>
</comment>
<dbReference type="InterPro" id="IPR000850">
    <property type="entry name" value="Adenylat/UMP-CMP_kin"/>
</dbReference>
<feature type="region of interest" description="LID" evidence="11">
    <location>
        <begin position="140"/>
        <end position="150"/>
    </location>
</feature>
<evidence type="ECO:0000256" key="8">
    <source>
        <dbReference type="ARBA" id="ARBA00022975"/>
    </source>
</evidence>
<keyword evidence="8 11" id="KW-0665">Pyrimidine biosynthesis</keyword>
<accession>A0A7J7K2I1</accession>
<reference evidence="12" key="1">
    <citation type="submission" date="2020-06" db="EMBL/GenBank/DDBJ databases">
        <title>Draft genome of Bugula neritina, a colonial animal packing powerful symbionts and potential medicines.</title>
        <authorList>
            <person name="Rayko M."/>
        </authorList>
    </citation>
    <scope>NUCLEOTIDE SEQUENCE [LARGE SCALE GENOMIC DNA]</scope>
    <source>
        <strain evidence="12">Kwan_BN1</strain>
    </source>
</reference>
<keyword evidence="4 11" id="KW-0808">Transferase</keyword>
<dbReference type="AlphaFoldDB" id="A0A7J7K2I1"/>
<dbReference type="GO" id="GO:0005634">
    <property type="term" value="C:nucleus"/>
    <property type="evidence" value="ECO:0007669"/>
    <property type="project" value="UniProtKB-SubCell"/>
</dbReference>
<dbReference type="HAMAP" id="MF_03172">
    <property type="entry name" value="Adenylate_kinase_UMP_CMP_kin"/>
    <property type="match status" value="1"/>
</dbReference>
<keyword evidence="5 11" id="KW-0547">Nucleotide-binding</keyword>
<dbReference type="PRINTS" id="PR00094">
    <property type="entry name" value="ADENYLTKNASE"/>
</dbReference>
<sequence>MIRRAISGGKFIMSKFNVVFVLGGPGAGKGTQCEKIVKEFGYVHLSAGDLLRAERAKGGKLADMIEHHITNGSIVPVEVTCSLLDKAMEDSGKQDFLIDGFPRNENNLQGWQKAMDDKTTVKFVLFFDCPEEDCVQRCLERGLTSGRTDDNEESMRKRIVTYTQSTMPIIKYYESQGLVRQIKANRPIDEVFEQVKQAFSS</sequence>
<dbReference type="InterPro" id="IPR027417">
    <property type="entry name" value="P-loop_NTPase"/>
</dbReference>